<gene>
    <name evidence="3" type="ORF">S01H4_60849</name>
</gene>
<keyword evidence="1" id="KW-0378">Hydrolase</keyword>
<dbReference type="GO" id="GO:0031125">
    <property type="term" value="P:rRNA 3'-end processing"/>
    <property type="evidence" value="ECO:0007669"/>
    <property type="project" value="TreeGrafter"/>
</dbReference>
<dbReference type="SUPFAM" id="SSF109604">
    <property type="entry name" value="HD-domain/PDEase-like"/>
    <property type="match status" value="1"/>
</dbReference>
<dbReference type="PROSITE" id="PS51831">
    <property type="entry name" value="HD"/>
    <property type="match status" value="1"/>
</dbReference>
<dbReference type="InterPro" id="IPR003607">
    <property type="entry name" value="HD/PDEase_dom"/>
</dbReference>
<dbReference type="InterPro" id="IPR006675">
    <property type="entry name" value="HDIG_dom"/>
</dbReference>
<evidence type="ECO:0000259" key="2">
    <source>
        <dbReference type="PROSITE" id="PS51831"/>
    </source>
</evidence>
<dbReference type="InterPro" id="IPR050798">
    <property type="entry name" value="YhaM_exoribonuc/phosphodiest"/>
</dbReference>
<dbReference type="NCBIfam" id="TIGR00277">
    <property type="entry name" value="HDIG"/>
    <property type="match status" value="1"/>
</dbReference>
<dbReference type="AlphaFoldDB" id="X1CDY7"/>
<dbReference type="InterPro" id="IPR006674">
    <property type="entry name" value="HD_domain"/>
</dbReference>
<dbReference type="PANTHER" id="PTHR37294:SF1">
    <property type="entry name" value="3'-5' EXORIBONUCLEASE YHAM"/>
    <property type="match status" value="1"/>
</dbReference>
<dbReference type="CDD" id="cd00077">
    <property type="entry name" value="HDc"/>
    <property type="match status" value="1"/>
</dbReference>
<protein>
    <recommendedName>
        <fullName evidence="2">HD domain-containing protein</fullName>
    </recommendedName>
</protein>
<feature type="domain" description="HD" evidence="2">
    <location>
        <begin position="74"/>
        <end position="180"/>
    </location>
</feature>
<dbReference type="Pfam" id="PF01966">
    <property type="entry name" value="HD"/>
    <property type="match status" value="1"/>
</dbReference>
<dbReference type="EMBL" id="BART01035964">
    <property type="protein sequence ID" value="GAH06501.1"/>
    <property type="molecule type" value="Genomic_DNA"/>
</dbReference>
<proteinExistence type="predicted"/>
<feature type="non-terminal residue" evidence="3">
    <location>
        <position position="180"/>
    </location>
</feature>
<name>X1CDY7_9ZZZZ</name>
<organism evidence="3">
    <name type="scientific">marine sediment metagenome</name>
    <dbReference type="NCBI Taxonomy" id="412755"/>
    <lineage>
        <taxon>unclassified sequences</taxon>
        <taxon>metagenomes</taxon>
        <taxon>ecological metagenomes</taxon>
    </lineage>
</organism>
<evidence type="ECO:0000256" key="1">
    <source>
        <dbReference type="ARBA" id="ARBA00022801"/>
    </source>
</evidence>
<dbReference type="SMART" id="SM00471">
    <property type="entry name" value="HDc"/>
    <property type="match status" value="1"/>
</dbReference>
<comment type="caution">
    <text evidence="3">The sequence shown here is derived from an EMBL/GenBank/DDBJ whole genome shotgun (WGS) entry which is preliminary data.</text>
</comment>
<dbReference type="PANTHER" id="PTHR37294">
    <property type="entry name" value="3'-5' EXORIBONUCLEASE YHAM"/>
    <property type="match status" value="1"/>
</dbReference>
<dbReference type="GO" id="GO:0016787">
    <property type="term" value="F:hydrolase activity"/>
    <property type="evidence" value="ECO:0007669"/>
    <property type="project" value="UniProtKB-KW"/>
</dbReference>
<evidence type="ECO:0000313" key="3">
    <source>
        <dbReference type="EMBL" id="GAH06501.1"/>
    </source>
</evidence>
<sequence>STSNLRNKDLTQIKFMASKELRQIKKKTLQAIDEVENEFLKKLLTDILIAGPYKEKFFLAPGAKSYHHAYRGGLAEHTLQVLNAALKMVEAYEKEVKINKDLIITAAILHDLGKIDSYKYDEHGNIQVTDIHKKINHISRTVEIVSKYIPLEKENELTKHLIHIILSHHQFKEWGSPVEP</sequence>
<reference evidence="3" key="1">
    <citation type="journal article" date="2014" name="Front. Microbiol.">
        <title>High frequency of phylogenetically diverse reductive dehalogenase-homologous genes in deep subseafloor sedimentary metagenomes.</title>
        <authorList>
            <person name="Kawai M."/>
            <person name="Futagami T."/>
            <person name="Toyoda A."/>
            <person name="Takaki Y."/>
            <person name="Nishi S."/>
            <person name="Hori S."/>
            <person name="Arai W."/>
            <person name="Tsubouchi T."/>
            <person name="Morono Y."/>
            <person name="Uchiyama I."/>
            <person name="Ito T."/>
            <person name="Fujiyama A."/>
            <person name="Inagaki F."/>
            <person name="Takami H."/>
        </authorList>
    </citation>
    <scope>NUCLEOTIDE SEQUENCE</scope>
    <source>
        <strain evidence="3">Expedition CK06-06</strain>
    </source>
</reference>
<dbReference type="Gene3D" id="1.10.3210.10">
    <property type="entry name" value="Hypothetical protein af1432"/>
    <property type="match status" value="1"/>
</dbReference>
<accession>X1CDY7</accession>
<feature type="non-terminal residue" evidence="3">
    <location>
        <position position="1"/>
    </location>
</feature>